<dbReference type="OrthoDB" id="66078at2157"/>
<dbReference type="SUPFAM" id="SSF49384">
    <property type="entry name" value="Carbohydrate-binding domain"/>
    <property type="match status" value="1"/>
</dbReference>
<proteinExistence type="predicted"/>
<dbReference type="RefSeq" id="WP_007044969.1">
    <property type="nucleotide sequence ID" value="NZ_AGJL01000044.1"/>
</dbReference>
<keyword evidence="2" id="KW-1185">Reference proteome</keyword>
<dbReference type="InterPro" id="IPR008965">
    <property type="entry name" value="CBM2/CBM3_carb-bd_dom_sf"/>
</dbReference>
<protein>
    <submittedName>
        <fullName evidence="1">Cellulosome anchoring protein cohesin region</fullName>
    </submittedName>
</protein>
<sequence length="178" mass="20038">MKYLKFLILVLTLTSVYATSLNIEIPKEVKVGDEFNITLNVKNDQSIVGFECSVNVPHNLKITSFSGNQDIKKMAGKFYEEKMTNNSCIVKFVVFDNPLKSDFYVGRVTVKVLDYDNSTRIKIVSKGSDENGNKIDIFSGDVELKVKKENETSEKKGFLDMIAGFISSIIDVIKRLFG</sequence>
<dbReference type="Gene3D" id="2.60.40.680">
    <property type="match status" value="1"/>
</dbReference>
<dbReference type="AlphaFoldDB" id="H1L0G8"/>
<dbReference type="STRING" id="647171.MetfoDRAFT_1542"/>
<name>H1L0G8_9EURY</name>
<organism evidence="1 2">
    <name type="scientific">Methanotorris formicicus Mc-S-70</name>
    <dbReference type="NCBI Taxonomy" id="647171"/>
    <lineage>
        <taxon>Archaea</taxon>
        <taxon>Methanobacteriati</taxon>
        <taxon>Methanobacteriota</taxon>
        <taxon>Methanomada group</taxon>
        <taxon>Methanococci</taxon>
        <taxon>Methanococcales</taxon>
        <taxon>Methanocaldococcaceae</taxon>
        <taxon>Methanotorris</taxon>
    </lineage>
</organism>
<evidence type="ECO:0000313" key="2">
    <source>
        <dbReference type="Proteomes" id="UP000003706"/>
    </source>
</evidence>
<evidence type="ECO:0000313" key="1">
    <source>
        <dbReference type="EMBL" id="EHP84863.1"/>
    </source>
</evidence>
<gene>
    <name evidence="1" type="ORF">MetfoDRAFT_1542</name>
</gene>
<dbReference type="GO" id="GO:0030246">
    <property type="term" value="F:carbohydrate binding"/>
    <property type="evidence" value="ECO:0007669"/>
    <property type="project" value="InterPro"/>
</dbReference>
<reference evidence="1 2" key="1">
    <citation type="submission" date="2011-09" db="EMBL/GenBank/DDBJ databases">
        <title>The draft genome of Methanotorris formicicus Mc-S-70.</title>
        <authorList>
            <consortium name="US DOE Joint Genome Institute (JGI-PGF)"/>
            <person name="Lucas S."/>
            <person name="Han J."/>
            <person name="Lapidus A."/>
            <person name="Cheng J.-F."/>
            <person name="Goodwin L."/>
            <person name="Pitluck S."/>
            <person name="Peters L."/>
            <person name="Land M.L."/>
            <person name="Hauser L."/>
            <person name="Sieprawska-Lupa M."/>
            <person name="Takai K."/>
            <person name="Miyazaki J."/>
            <person name="Whitman W."/>
            <person name="Woyke T.J."/>
        </authorList>
    </citation>
    <scope>NUCLEOTIDE SEQUENCE [LARGE SCALE GENOMIC DNA]</scope>
    <source>
        <strain evidence="1 2">Mc-S-70</strain>
    </source>
</reference>
<dbReference type="EMBL" id="AGJL01000044">
    <property type="protein sequence ID" value="EHP84863.1"/>
    <property type="molecule type" value="Genomic_DNA"/>
</dbReference>
<comment type="caution">
    <text evidence="1">The sequence shown here is derived from an EMBL/GenBank/DDBJ whole genome shotgun (WGS) entry which is preliminary data.</text>
</comment>
<dbReference type="Proteomes" id="UP000003706">
    <property type="component" value="Unassembled WGS sequence"/>
</dbReference>
<accession>H1L0G8</accession>